<evidence type="ECO:0000313" key="4">
    <source>
        <dbReference type="Proteomes" id="UP000663860"/>
    </source>
</evidence>
<dbReference type="Proteomes" id="UP000663860">
    <property type="component" value="Unassembled WGS sequence"/>
</dbReference>
<accession>A0A813WME6</accession>
<comment type="caution">
    <text evidence="3">The sequence shown here is derived from an EMBL/GenBank/DDBJ whole genome shotgun (WGS) entry which is preliminary data.</text>
</comment>
<dbReference type="SUPFAM" id="SSF47459">
    <property type="entry name" value="HLH, helix-loop-helix DNA-binding domain"/>
    <property type="match status" value="1"/>
</dbReference>
<feature type="compositionally biased region" description="Polar residues" evidence="1">
    <location>
        <begin position="138"/>
        <end position="161"/>
    </location>
</feature>
<protein>
    <recommendedName>
        <fullName evidence="2">BHLH domain-containing protein</fullName>
    </recommendedName>
</protein>
<dbReference type="Pfam" id="PF00010">
    <property type="entry name" value="HLH"/>
    <property type="match status" value="1"/>
</dbReference>
<dbReference type="Gene3D" id="4.10.280.10">
    <property type="entry name" value="Helix-loop-helix DNA-binding domain"/>
    <property type="match status" value="1"/>
</dbReference>
<dbReference type="EMBL" id="CAJNOE010000069">
    <property type="protein sequence ID" value="CAF0854409.1"/>
    <property type="molecule type" value="Genomic_DNA"/>
</dbReference>
<feature type="compositionally biased region" description="Basic and acidic residues" evidence="1">
    <location>
        <begin position="110"/>
        <end position="119"/>
    </location>
</feature>
<feature type="domain" description="BHLH" evidence="2">
    <location>
        <begin position="22"/>
        <end position="80"/>
    </location>
</feature>
<dbReference type="InterPro" id="IPR036638">
    <property type="entry name" value="HLH_DNA-bd_sf"/>
</dbReference>
<dbReference type="SMART" id="SM00353">
    <property type="entry name" value="HLH"/>
    <property type="match status" value="1"/>
</dbReference>
<evidence type="ECO:0000256" key="1">
    <source>
        <dbReference type="SAM" id="MobiDB-lite"/>
    </source>
</evidence>
<dbReference type="AlphaFoldDB" id="A0A813WME6"/>
<dbReference type="PROSITE" id="PS50888">
    <property type="entry name" value="BHLH"/>
    <property type="match status" value="1"/>
</dbReference>
<proteinExistence type="predicted"/>
<evidence type="ECO:0000259" key="2">
    <source>
        <dbReference type="PROSITE" id="PS50888"/>
    </source>
</evidence>
<evidence type="ECO:0000313" key="3">
    <source>
        <dbReference type="EMBL" id="CAF0854409.1"/>
    </source>
</evidence>
<feature type="region of interest" description="Disordered" evidence="1">
    <location>
        <begin position="110"/>
        <end position="161"/>
    </location>
</feature>
<reference evidence="3" key="1">
    <citation type="submission" date="2021-02" db="EMBL/GenBank/DDBJ databases">
        <authorList>
            <person name="Nowell W R."/>
        </authorList>
    </citation>
    <scope>NUCLEOTIDE SEQUENCE</scope>
</reference>
<name>A0A813WME6_9BILA</name>
<dbReference type="GO" id="GO:0046983">
    <property type="term" value="F:protein dimerization activity"/>
    <property type="evidence" value="ECO:0007669"/>
    <property type="project" value="InterPro"/>
</dbReference>
<feature type="compositionally biased region" description="Low complexity" evidence="1">
    <location>
        <begin position="121"/>
        <end position="130"/>
    </location>
</feature>
<dbReference type="InterPro" id="IPR011598">
    <property type="entry name" value="bHLH_dom"/>
</dbReference>
<organism evidence="3 4">
    <name type="scientific">Adineta steineri</name>
    <dbReference type="NCBI Taxonomy" id="433720"/>
    <lineage>
        <taxon>Eukaryota</taxon>
        <taxon>Metazoa</taxon>
        <taxon>Spiralia</taxon>
        <taxon>Gnathifera</taxon>
        <taxon>Rotifera</taxon>
        <taxon>Eurotatoria</taxon>
        <taxon>Bdelloidea</taxon>
        <taxon>Adinetida</taxon>
        <taxon>Adinetidae</taxon>
        <taxon>Adineta</taxon>
    </lineage>
</organism>
<gene>
    <name evidence="3" type="ORF">IZO911_LOCUS9773</name>
</gene>
<sequence length="161" mass="18499">MNRNTNKLKRIYSRNSDIESPAKRQFRNENEKRRRDLSTQLTTNLRDILLVTKPSDTNEENTKLDKGSVLRQTVTFLQKHQQNITLNMFDTNSDLTVFDDPIANTTDRYCPEIDSRDDMSIDSLSSLSSSPETEPFSDISTTNNPIQDTEYLTSTTNPTND</sequence>